<dbReference type="RefSeq" id="WP_124027902.1">
    <property type="nucleotide sequence ID" value="NZ_JBHRSN010000006.1"/>
</dbReference>
<dbReference type="PANTHER" id="PTHR42852:SF13">
    <property type="entry name" value="PROTEIN DIPZ"/>
    <property type="match status" value="1"/>
</dbReference>
<dbReference type="InterPro" id="IPR036249">
    <property type="entry name" value="Thioredoxin-like_sf"/>
</dbReference>
<feature type="transmembrane region" description="Helical" evidence="1">
    <location>
        <begin position="21"/>
        <end position="38"/>
    </location>
</feature>
<evidence type="ECO:0000313" key="3">
    <source>
        <dbReference type="EMBL" id="RPJ66544.1"/>
    </source>
</evidence>
<dbReference type="InterPro" id="IPR000866">
    <property type="entry name" value="AhpC/TSA"/>
</dbReference>
<accession>A0A3N5Z779</accession>
<dbReference type="InterPro" id="IPR013766">
    <property type="entry name" value="Thioredoxin_domain"/>
</dbReference>
<dbReference type="AlphaFoldDB" id="A0A3N5Z779"/>
<dbReference type="CDD" id="cd02966">
    <property type="entry name" value="TlpA_like_family"/>
    <property type="match status" value="1"/>
</dbReference>
<dbReference type="PROSITE" id="PS51352">
    <property type="entry name" value="THIOREDOXIN_2"/>
    <property type="match status" value="1"/>
</dbReference>
<dbReference type="SUPFAM" id="SSF52833">
    <property type="entry name" value="Thioredoxin-like"/>
    <property type="match status" value="1"/>
</dbReference>
<protein>
    <submittedName>
        <fullName evidence="3">TlpA family protein disulfide reductase</fullName>
    </submittedName>
</protein>
<dbReference type="OrthoDB" id="9799347at2"/>
<keyword evidence="4" id="KW-1185">Reference proteome</keyword>
<evidence type="ECO:0000256" key="1">
    <source>
        <dbReference type="SAM" id="Phobius"/>
    </source>
</evidence>
<keyword evidence="1" id="KW-0472">Membrane</keyword>
<proteinExistence type="predicted"/>
<dbReference type="PANTHER" id="PTHR42852">
    <property type="entry name" value="THIOL:DISULFIDE INTERCHANGE PROTEIN DSBE"/>
    <property type="match status" value="1"/>
</dbReference>
<keyword evidence="1" id="KW-1133">Transmembrane helix</keyword>
<dbReference type="Pfam" id="PF00578">
    <property type="entry name" value="AhpC-TSA"/>
    <property type="match status" value="1"/>
</dbReference>
<keyword evidence="1" id="KW-0812">Transmembrane</keyword>
<dbReference type="EMBL" id="RPOK01000003">
    <property type="protein sequence ID" value="RPJ66544.1"/>
    <property type="molecule type" value="Genomic_DNA"/>
</dbReference>
<comment type="caution">
    <text evidence="3">The sequence shown here is derived from an EMBL/GenBank/DDBJ whole genome shotgun (WGS) entry which is preliminary data.</text>
</comment>
<dbReference type="GO" id="GO:0016491">
    <property type="term" value="F:oxidoreductase activity"/>
    <property type="evidence" value="ECO:0007669"/>
    <property type="project" value="InterPro"/>
</dbReference>
<gene>
    <name evidence="3" type="ORF">DRW07_10690</name>
</gene>
<evidence type="ECO:0000313" key="4">
    <source>
        <dbReference type="Proteomes" id="UP000275281"/>
    </source>
</evidence>
<name>A0A3N5Z779_9ALTE</name>
<dbReference type="GO" id="GO:0016209">
    <property type="term" value="F:antioxidant activity"/>
    <property type="evidence" value="ECO:0007669"/>
    <property type="project" value="InterPro"/>
</dbReference>
<dbReference type="Proteomes" id="UP000275281">
    <property type="component" value="Unassembled WGS sequence"/>
</dbReference>
<evidence type="ECO:0000259" key="2">
    <source>
        <dbReference type="PROSITE" id="PS51352"/>
    </source>
</evidence>
<reference evidence="3 4" key="1">
    <citation type="submission" date="2018-11" db="EMBL/GenBank/DDBJ databases">
        <authorList>
            <person name="Ye M.-Q."/>
            <person name="Du Z.-J."/>
        </authorList>
    </citation>
    <scope>NUCLEOTIDE SEQUENCE [LARGE SCALE GENOMIC DNA]</scope>
    <source>
        <strain evidence="3 4">U0105</strain>
    </source>
</reference>
<dbReference type="Gene3D" id="3.40.30.10">
    <property type="entry name" value="Glutaredoxin"/>
    <property type="match status" value="1"/>
</dbReference>
<sequence>MTPVDEDKAEIARIFTMIKNPYLIALINILIALIISYSKPVTAQSVSESERIGPDFLFTPEKGGDFYFNDRLQETQRPIFLYFWASWCPYCKKATPRVVALHQQFSGYIDVLAINVGINDSVEKMRAYMSEYNMTFPVMFDTDSEISSTFHVFGTPVFIIFSTDGEIMYRSHQYPEGIERALSVPVLQENTLEQSKGENVCCLIHSF</sequence>
<feature type="domain" description="Thioredoxin" evidence="2">
    <location>
        <begin position="47"/>
        <end position="197"/>
    </location>
</feature>
<organism evidence="3 4">
    <name type="scientific">Alteromonas sediminis</name>
    <dbReference type="NCBI Taxonomy" id="2259342"/>
    <lineage>
        <taxon>Bacteria</taxon>
        <taxon>Pseudomonadati</taxon>
        <taxon>Pseudomonadota</taxon>
        <taxon>Gammaproteobacteria</taxon>
        <taxon>Alteromonadales</taxon>
        <taxon>Alteromonadaceae</taxon>
        <taxon>Alteromonas/Salinimonas group</taxon>
        <taxon>Alteromonas</taxon>
    </lineage>
</organism>
<dbReference type="InterPro" id="IPR050553">
    <property type="entry name" value="Thioredoxin_ResA/DsbE_sf"/>
</dbReference>